<dbReference type="InterPro" id="IPR026015">
    <property type="entry name" value="ATP_synth_OSCP/delta_N_sf"/>
</dbReference>
<dbReference type="RefSeq" id="WP_035662003.1">
    <property type="nucleotide sequence ID" value="NZ_BAUV01000003.1"/>
</dbReference>
<organism evidence="9 10">
    <name type="scientific">Halalkalibacter akibai (strain ATCC 43226 / DSM 21942 / CIP 109018 / JCM 9157 / 1139)</name>
    <name type="common">Bacillus akibai</name>
    <dbReference type="NCBI Taxonomy" id="1236973"/>
    <lineage>
        <taxon>Bacteria</taxon>
        <taxon>Bacillati</taxon>
        <taxon>Bacillota</taxon>
        <taxon>Bacilli</taxon>
        <taxon>Bacillales</taxon>
        <taxon>Bacillaceae</taxon>
        <taxon>Halalkalibacter</taxon>
    </lineage>
</organism>
<gene>
    <name evidence="8" type="primary">atpH</name>
    <name evidence="9" type="ORF">JCM9157_658</name>
</gene>
<evidence type="ECO:0000256" key="1">
    <source>
        <dbReference type="ARBA" id="ARBA00004370"/>
    </source>
</evidence>
<dbReference type="PRINTS" id="PR00125">
    <property type="entry name" value="ATPASEDELTA"/>
</dbReference>
<dbReference type="AlphaFoldDB" id="W4QQL9"/>
<dbReference type="InterPro" id="IPR020781">
    <property type="entry name" value="ATPase_OSCP/d_CS"/>
</dbReference>
<evidence type="ECO:0000256" key="7">
    <source>
        <dbReference type="ARBA" id="ARBA00023310"/>
    </source>
</evidence>
<comment type="caution">
    <text evidence="9">The sequence shown here is derived from an EMBL/GenBank/DDBJ whole genome shotgun (WGS) entry which is preliminary data.</text>
</comment>
<keyword evidence="4 8" id="KW-0406">Ion transport</keyword>
<dbReference type="OrthoDB" id="9802471at2"/>
<keyword evidence="2 8" id="KW-0813">Transport</keyword>
<evidence type="ECO:0000256" key="2">
    <source>
        <dbReference type="ARBA" id="ARBA00022448"/>
    </source>
</evidence>
<dbReference type="Proteomes" id="UP000018896">
    <property type="component" value="Unassembled WGS sequence"/>
</dbReference>
<keyword evidence="6 8" id="KW-0139">CF(1)</keyword>
<dbReference type="PROSITE" id="PS00389">
    <property type="entry name" value="ATPASE_DELTA"/>
    <property type="match status" value="1"/>
</dbReference>
<keyword evidence="10" id="KW-1185">Reference proteome</keyword>
<dbReference type="HAMAP" id="MF_01416">
    <property type="entry name" value="ATP_synth_delta_bact"/>
    <property type="match status" value="1"/>
</dbReference>
<evidence type="ECO:0000256" key="8">
    <source>
        <dbReference type="HAMAP-Rule" id="MF_01416"/>
    </source>
</evidence>
<dbReference type="NCBIfam" id="TIGR01145">
    <property type="entry name" value="ATP_synt_delta"/>
    <property type="match status" value="1"/>
</dbReference>
<comment type="similarity">
    <text evidence="8">Belongs to the ATPase delta chain family.</text>
</comment>
<dbReference type="InterPro" id="IPR000711">
    <property type="entry name" value="ATPase_OSCP/dsu"/>
</dbReference>
<dbReference type="eggNOG" id="COG0712">
    <property type="taxonomic scope" value="Bacteria"/>
</dbReference>
<dbReference type="SUPFAM" id="SSF47928">
    <property type="entry name" value="N-terminal domain of the delta subunit of the F1F0-ATP synthase"/>
    <property type="match status" value="1"/>
</dbReference>
<dbReference type="GO" id="GO:0005886">
    <property type="term" value="C:plasma membrane"/>
    <property type="evidence" value="ECO:0007669"/>
    <property type="project" value="UniProtKB-SubCell"/>
</dbReference>
<keyword evidence="8" id="KW-1003">Cell membrane</keyword>
<comment type="subcellular location">
    <subcellularLocation>
        <location evidence="8">Cell membrane</location>
        <topology evidence="8">Peripheral membrane protein</topology>
    </subcellularLocation>
    <subcellularLocation>
        <location evidence="1">Membrane</location>
    </subcellularLocation>
</comment>
<evidence type="ECO:0000313" key="10">
    <source>
        <dbReference type="Proteomes" id="UP000018896"/>
    </source>
</evidence>
<evidence type="ECO:0000256" key="3">
    <source>
        <dbReference type="ARBA" id="ARBA00022781"/>
    </source>
</evidence>
<dbReference type="Pfam" id="PF00213">
    <property type="entry name" value="OSCP"/>
    <property type="match status" value="1"/>
</dbReference>
<dbReference type="EMBL" id="BAUV01000003">
    <property type="protein sequence ID" value="GAE33639.1"/>
    <property type="molecule type" value="Genomic_DNA"/>
</dbReference>
<comment type="function">
    <text evidence="8">This protein is part of the stalk that links CF(0) to CF(1). It either transmits conformational changes from CF(0) to CF(1) or is implicated in proton conduction.</text>
</comment>
<dbReference type="PANTHER" id="PTHR11910">
    <property type="entry name" value="ATP SYNTHASE DELTA CHAIN"/>
    <property type="match status" value="1"/>
</dbReference>
<keyword evidence="3 8" id="KW-0375">Hydrogen ion transport</keyword>
<dbReference type="STRING" id="1236973.JCM9157_658"/>
<dbReference type="NCBIfam" id="NF004403">
    <property type="entry name" value="PRK05758.2-4"/>
    <property type="match status" value="1"/>
</dbReference>
<dbReference type="GO" id="GO:0045259">
    <property type="term" value="C:proton-transporting ATP synthase complex"/>
    <property type="evidence" value="ECO:0007669"/>
    <property type="project" value="UniProtKB-KW"/>
</dbReference>
<accession>W4QQL9</accession>
<dbReference type="Gene3D" id="1.10.520.20">
    <property type="entry name" value="N-terminal domain of the delta subunit of the F1F0-ATP synthase"/>
    <property type="match status" value="1"/>
</dbReference>
<reference evidence="9 10" key="1">
    <citation type="journal article" date="2014" name="Genome Announc.">
        <title>Draft Genome Sequences of Three Alkaliphilic Bacillus Strains, Bacillus wakoensis JCM 9140T, Bacillus akibai JCM 9157T, and Bacillus hemicellulosilyticus JCM 9152T.</title>
        <authorList>
            <person name="Yuki M."/>
            <person name="Oshima K."/>
            <person name="Suda W."/>
            <person name="Oshida Y."/>
            <person name="Kitamura K."/>
            <person name="Iida T."/>
            <person name="Hattori M."/>
            <person name="Ohkuma M."/>
        </authorList>
    </citation>
    <scope>NUCLEOTIDE SEQUENCE [LARGE SCALE GENOMIC DNA]</scope>
    <source>
        <strain evidence="9 10">JCM 9157</strain>
    </source>
</reference>
<evidence type="ECO:0000256" key="4">
    <source>
        <dbReference type="ARBA" id="ARBA00023065"/>
    </source>
</evidence>
<keyword evidence="5 8" id="KW-0472">Membrane</keyword>
<proteinExistence type="inferred from homology"/>
<sequence>MSNQTIANRYAVALFQLAKEKHQLKKVNEELQVVKDVVQANPDFLKFISHPKITKQQKQDFIKKSFASLNETTLNTFLLLIESNRMGILVPMIDQFKSLVYDAEDMAEALVYSAQPLSDKEQNEIAKSFAKQVKKSKLEVINIVDSKLIGGVKIRIGDRIYDGTIKAQLDRLERQLVAGTR</sequence>
<name>W4QQL9_HALA3</name>
<keyword evidence="7 8" id="KW-0066">ATP synthesis</keyword>
<protein>
    <recommendedName>
        <fullName evidence="8">ATP synthase subunit delta</fullName>
    </recommendedName>
    <alternativeName>
        <fullName evidence="8">ATP synthase F(1) sector subunit delta</fullName>
    </alternativeName>
    <alternativeName>
        <fullName evidence="8">F-type ATPase subunit delta</fullName>
        <shortName evidence="8">F-ATPase subunit delta</shortName>
    </alternativeName>
</protein>
<dbReference type="GO" id="GO:0046933">
    <property type="term" value="F:proton-transporting ATP synthase activity, rotational mechanism"/>
    <property type="evidence" value="ECO:0007669"/>
    <property type="project" value="UniProtKB-UniRule"/>
</dbReference>
<evidence type="ECO:0000313" key="9">
    <source>
        <dbReference type="EMBL" id="GAE33639.1"/>
    </source>
</evidence>
<evidence type="ECO:0000256" key="6">
    <source>
        <dbReference type="ARBA" id="ARBA00023196"/>
    </source>
</evidence>
<evidence type="ECO:0000256" key="5">
    <source>
        <dbReference type="ARBA" id="ARBA00023136"/>
    </source>
</evidence>
<comment type="function">
    <text evidence="8">F(1)F(0) ATP synthase produces ATP from ADP in the presence of a proton or sodium gradient. F-type ATPases consist of two structural domains, F(1) containing the extramembraneous catalytic core and F(0) containing the membrane proton channel, linked together by a central stalk and a peripheral stalk. During catalysis, ATP synthesis in the catalytic domain of F(1) is coupled via a rotary mechanism of the central stalk subunits to proton translocation.</text>
</comment>